<proteinExistence type="predicted"/>
<evidence type="ECO:0000313" key="1">
    <source>
        <dbReference type="EMBL" id="OBX65747.1"/>
    </source>
</evidence>
<dbReference type="Proteomes" id="UP000191025">
    <property type="component" value="Unassembled WGS sequence"/>
</dbReference>
<dbReference type="Proteomes" id="UP000092607">
    <property type="component" value="Unassembled WGS sequence"/>
</dbReference>
<reference evidence="1 3" key="1">
    <citation type="submission" date="2016-06" db="EMBL/GenBank/DDBJ databases">
        <title>Draft genome of Moraxella lacunata CCUG 57757A.</title>
        <authorList>
            <person name="Salva-Serra F."/>
            <person name="Engstrom-Jakobsson H."/>
            <person name="Thorell K."/>
            <person name="Gonzales-Siles L."/>
            <person name="Karlsson R."/>
            <person name="Boulund F."/>
            <person name="Engstrand L."/>
            <person name="Kristiansson E."/>
            <person name="Moore E."/>
        </authorList>
    </citation>
    <scope>NUCLEOTIDE SEQUENCE [LARGE SCALE GENOMIC DNA]</scope>
    <source>
        <strain evidence="1 3">CCUG 57757A</strain>
    </source>
</reference>
<dbReference type="EMBL" id="MXAN01000050">
    <property type="protein sequence ID" value="OPH36403.1"/>
    <property type="molecule type" value="Genomic_DNA"/>
</dbReference>
<dbReference type="AlphaFoldDB" id="A0A1B8Q7D3"/>
<reference evidence="2" key="3">
    <citation type="submission" date="2017-03" db="EMBL/GenBank/DDBJ databases">
        <authorList>
            <person name="Afonso C.L."/>
            <person name="Miller P.J."/>
            <person name="Scott M.A."/>
            <person name="Spackman E."/>
            <person name="Goraichik I."/>
            <person name="Dimitrov K.M."/>
            <person name="Suarez D.L."/>
            <person name="Swayne D.E."/>
        </authorList>
    </citation>
    <scope>NUCLEOTIDE SEQUENCE</scope>
    <source>
        <strain evidence="2">CCUG 4441</strain>
    </source>
</reference>
<evidence type="ECO:0000313" key="2">
    <source>
        <dbReference type="EMBL" id="OPH36403.1"/>
    </source>
</evidence>
<dbReference type="EMBL" id="LZMS01000032">
    <property type="protein sequence ID" value="OBX65747.1"/>
    <property type="molecule type" value="Genomic_DNA"/>
</dbReference>
<organism evidence="1 3">
    <name type="scientific">Moraxella lacunata</name>
    <dbReference type="NCBI Taxonomy" id="477"/>
    <lineage>
        <taxon>Bacteria</taxon>
        <taxon>Pseudomonadati</taxon>
        <taxon>Pseudomonadota</taxon>
        <taxon>Gammaproteobacteria</taxon>
        <taxon>Moraxellales</taxon>
        <taxon>Moraxellaceae</taxon>
        <taxon>Moraxella</taxon>
    </lineage>
</organism>
<comment type="caution">
    <text evidence="1">The sequence shown here is derived from an EMBL/GenBank/DDBJ whole genome shotgun (WGS) entry which is preliminary data.</text>
</comment>
<sequence>MNFATKTVALFHFVECIKLWNVQTRQRGEMVITFYHKIGLIGKSGNRQSTIQPQTNIYIKAIIN</sequence>
<evidence type="ECO:0000313" key="3">
    <source>
        <dbReference type="Proteomes" id="UP000092607"/>
    </source>
</evidence>
<accession>A0A1B8Q7D3</accession>
<gene>
    <name evidence="1" type="ORF">A9309_01790</name>
    <name evidence="2" type="ORF">B5J94_07380</name>
</gene>
<name>A0A1B8Q7D3_MORLA</name>
<protein>
    <submittedName>
        <fullName evidence="1">Uncharacterized protein</fullName>
    </submittedName>
</protein>
<evidence type="ECO:0000313" key="4">
    <source>
        <dbReference type="Proteomes" id="UP000191025"/>
    </source>
</evidence>
<reference evidence="4" key="2">
    <citation type="submission" date="2017-03" db="EMBL/GenBank/DDBJ databases">
        <title>Draft genome sequence of Moraxella equi CCUG 4950T type strain.</title>
        <authorList>
            <person name="Salva-Serra F."/>
            <person name="Engstrom-Jakobsson H."/>
            <person name="Thorell K."/>
            <person name="Jaen-Luchoro D."/>
            <person name="Gonzales-Siles L."/>
            <person name="Karlsson R."/>
            <person name="Yazdan S."/>
            <person name="Boulund F."/>
            <person name="Johnning A."/>
            <person name="Engstrand L."/>
            <person name="Kristiansson E."/>
            <person name="Moore E."/>
        </authorList>
    </citation>
    <scope>NUCLEOTIDE SEQUENCE [LARGE SCALE GENOMIC DNA]</scope>
    <source>
        <strain evidence="4">CCUG 4441</strain>
    </source>
</reference>